<accession>A0A564G1Y5</accession>
<gene>
    <name evidence="1" type="ORF">IFDJLNFL_0663</name>
    <name evidence="2" type="ORF">MTDSW087_03975</name>
</gene>
<organism evidence="2 3">
    <name type="scientific">Methylobacterium dankookense</name>
    <dbReference type="NCBI Taxonomy" id="560405"/>
    <lineage>
        <taxon>Bacteria</taxon>
        <taxon>Pseudomonadati</taxon>
        <taxon>Pseudomonadota</taxon>
        <taxon>Alphaproteobacteria</taxon>
        <taxon>Hyphomicrobiales</taxon>
        <taxon>Methylobacteriaceae</taxon>
        <taxon>Methylobacterium</taxon>
    </lineage>
</organism>
<evidence type="ECO:0000313" key="1">
    <source>
        <dbReference type="EMBL" id="GJD54784.1"/>
    </source>
</evidence>
<reference evidence="2 3" key="1">
    <citation type="submission" date="2019-06" db="EMBL/GenBank/DDBJ databases">
        <authorList>
            <person name="Rodrigo-Torres L."/>
            <person name="Arahal R. D."/>
            <person name="Lucena T."/>
        </authorList>
    </citation>
    <scope>NUCLEOTIDE SEQUENCE [LARGE SCALE GENOMIC DNA]</scope>
    <source>
        <strain evidence="2 3">SW08-7</strain>
    </source>
</reference>
<dbReference type="EMBL" id="CABFVH010000030">
    <property type="protein sequence ID" value="VUF14257.1"/>
    <property type="molecule type" value="Genomic_DNA"/>
</dbReference>
<dbReference type="AlphaFoldDB" id="A0A564G1Y5"/>
<reference evidence="1" key="2">
    <citation type="journal article" date="2021" name="Front. Microbiol.">
        <title>Comprehensive Comparative Genomics and Phenotyping of Methylobacterium Species.</title>
        <authorList>
            <person name="Alessa O."/>
            <person name="Ogura Y."/>
            <person name="Fujitani Y."/>
            <person name="Takami H."/>
            <person name="Hayashi T."/>
            <person name="Sahin N."/>
            <person name="Tani A."/>
        </authorList>
    </citation>
    <scope>NUCLEOTIDE SEQUENCE</scope>
    <source>
        <strain evidence="1">DSM 22415</strain>
    </source>
</reference>
<evidence type="ECO:0000313" key="4">
    <source>
        <dbReference type="Proteomes" id="UP001055303"/>
    </source>
</evidence>
<reference evidence="1" key="3">
    <citation type="submission" date="2021-08" db="EMBL/GenBank/DDBJ databases">
        <authorList>
            <person name="Tani A."/>
            <person name="Ola A."/>
            <person name="Ogura Y."/>
            <person name="Katsura K."/>
            <person name="Hayashi T."/>
        </authorList>
    </citation>
    <scope>NUCLEOTIDE SEQUENCE</scope>
    <source>
        <strain evidence="1">DSM 22415</strain>
    </source>
</reference>
<keyword evidence="4" id="KW-1185">Reference proteome</keyword>
<dbReference type="Proteomes" id="UP000401717">
    <property type="component" value="Unassembled WGS sequence"/>
</dbReference>
<evidence type="ECO:0000313" key="2">
    <source>
        <dbReference type="EMBL" id="VUF14257.1"/>
    </source>
</evidence>
<sequence>MFTMWIFSPMEPSFPRGIRVRNAILQRLREGCR</sequence>
<name>A0A564G1Y5_9HYPH</name>
<evidence type="ECO:0000313" key="3">
    <source>
        <dbReference type="Proteomes" id="UP000401717"/>
    </source>
</evidence>
<dbReference type="EMBL" id="BPQI01000014">
    <property type="protein sequence ID" value="GJD54784.1"/>
    <property type="molecule type" value="Genomic_DNA"/>
</dbReference>
<proteinExistence type="predicted"/>
<protein>
    <submittedName>
        <fullName evidence="2">Uncharacterized protein</fullName>
    </submittedName>
</protein>
<dbReference type="Proteomes" id="UP001055303">
    <property type="component" value="Unassembled WGS sequence"/>
</dbReference>